<dbReference type="CDD" id="cd12797">
    <property type="entry name" value="M23_peptidase"/>
    <property type="match status" value="1"/>
</dbReference>
<keyword evidence="3" id="KW-1185">Reference proteome</keyword>
<dbReference type="RefSeq" id="WP_246341205.1">
    <property type="nucleotide sequence ID" value="NZ_JACHXZ010000002.1"/>
</dbReference>
<dbReference type="PANTHER" id="PTHR21666">
    <property type="entry name" value="PEPTIDASE-RELATED"/>
    <property type="match status" value="1"/>
</dbReference>
<dbReference type="Pfam" id="PF01551">
    <property type="entry name" value="Peptidase_M23"/>
    <property type="match status" value="1"/>
</dbReference>
<dbReference type="GO" id="GO:0004222">
    <property type="term" value="F:metalloendopeptidase activity"/>
    <property type="evidence" value="ECO:0007669"/>
    <property type="project" value="TreeGrafter"/>
</dbReference>
<dbReference type="Proteomes" id="UP000559987">
    <property type="component" value="Unassembled WGS sequence"/>
</dbReference>
<evidence type="ECO:0000313" key="2">
    <source>
        <dbReference type="EMBL" id="MBB3168011.1"/>
    </source>
</evidence>
<dbReference type="FunFam" id="2.70.70.10:FF:000019">
    <property type="entry name" value="M23 family peptidase"/>
    <property type="match status" value="1"/>
</dbReference>
<feature type="domain" description="M23ase beta-sheet core" evidence="1">
    <location>
        <begin position="180"/>
        <end position="275"/>
    </location>
</feature>
<sequence>MHGVDMAQQVRYWVLSIVLLAISPLSFAATSPRLADFNLAASYTQGSVVRGVCPPEFTLYVGERQLRLGPNGEFVFGIGRDATKVDLKAITQDQTVHNLSLAIVPRQYNLQRVNGVPSKTVTPPAEQLERIRKESALTWAARDINSDLVDFNQAFQWPLTGPISGVYGSQRIYNGVPKNPHYGVDIARPKGTVVVAPAGGDVRLAHKDMFFSGGTLIIDHGHGLTSTFIHLSDILVTQGQRVAQGDPIAKVGATGRATGPHLDWRMNWFTERVDPQTLVGPMPQH</sequence>
<keyword evidence="2" id="KW-0378">Hydrolase</keyword>
<comment type="caution">
    <text evidence="2">The sequence shown here is derived from an EMBL/GenBank/DDBJ whole genome shotgun (WGS) entry which is preliminary data.</text>
</comment>
<evidence type="ECO:0000313" key="3">
    <source>
        <dbReference type="Proteomes" id="UP000559987"/>
    </source>
</evidence>
<dbReference type="InterPro" id="IPR016047">
    <property type="entry name" value="M23ase_b-sheet_dom"/>
</dbReference>
<dbReference type="Gene3D" id="2.70.70.10">
    <property type="entry name" value="Glucose Permease (Domain IIA)"/>
    <property type="match status" value="1"/>
</dbReference>
<protein>
    <submittedName>
        <fullName evidence="2">Murein DD-endopeptidase MepM/ murein hydrolase activator NlpD</fullName>
    </submittedName>
</protein>
<dbReference type="InterPro" id="IPR011055">
    <property type="entry name" value="Dup_hybrid_motif"/>
</dbReference>
<organism evidence="2 3">
    <name type="scientific">Simiduia aestuariiviva</name>
    <dbReference type="NCBI Taxonomy" id="1510459"/>
    <lineage>
        <taxon>Bacteria</taxon>
        <taxon>Pseudomonadati</taxon>
        <taxon>Pseudomonadota</taxon>
        <taxon>Gammaproteobacteria</taxon>
        <taxon>Cellvibrionales</taxon>
        <taxon>Cellvibrionaceae</taxon>
        <taxon>Simiduia</taxon>
    </lineage>
</organism>
<evidence type="ECO:0000259" key="1">
    <source>
        <dbReference type="Pfam" id="PF01551"/>
    </source>
</evidence>
<dbReference type="EMBL" id="JACHXZ010000002">
    <property type="protein sequence ID" value="MBB3168011.1"/>
    <property type="molecule type" value="Genomic_DNA"/>
</dbReference>
<dbReference type="InterPro" id="IPR050570">
    <property type="entry name" value="Cell_wall_metabolism_enzyme"/>
</dbReference>
<accession>A0A839UML9</accession>
<dbReference type="SUPFAM" id="SSF51261">
    <property type="entry name" value="Duplicated hybrid motif"/>
    <property type="match status" value="1"/>
</dbReference>
<gene>
    <name evidence="2" type="ORF">FHS30_001195</name>
</gene>
<dbReference type="PANTHER" id="PTHR21666:SF285">
    <property type="entry name" value="M23 FAMILY METALLOPEPTIDASE"/>
    <property type="match status" value="1"/>
</dbReference>
<reference evidence="2 3" key="1">
    <citation type="submission" date="2020-08" db="EMBL/GenBank/DDBJ databases">
        <title>Genomic Encyclopedia of Type Strains, Phase III (KMG-III): the genomes of soil and plant-associated and newly described type strains.</title>
        <authorList>
            <person name="Whitman W."/>
        </authorList>
    </citation>
    <scope>NUCLEOTIDE SEQUENCE [LARGE SCALE GENOMIC DNA]</scope>
    <source>
        <strain evidence="2 3">CECT 8571</strain>
    </source>
</reference>
<proteinExistence type="predicted"/>
<dbReference type="AlphaFoldDB" id="A0A839UML9"/>
<name>A0A839UML9_9GAMM</name>